<evidence type="ECO:0000256" key="1">
    <source>
        <dbReference type="ARBA" id="ARBA00010090"/>
    </source>
</evidence>
<dbReference type="AlphaFoldDB" id="A0A672L1J0"/>
<dbReference type="GO" id="GO:0008289">
    <property type="term" value="F:lipid binding"/>
    <property type="evidence" value="ECO:0007669"/>
    <property type="project" value="InterPro"/>
</dbReference>
<dbReference type="GO" id="GO:0006869">
    <property type="term" value="P:lipid transport"/>
    <property type="evidence" value="ECO:0007669"/>
    <property type="project" value="InterPro"/>
</dbReference>
<dbReference type="Ensembl" id="ENSSGRT00000018311.1">
    <property type="protein sequence ID" value="ENSSGRP00000016943.1"/>
    <property type="gene ID" value="ENSSGRG00000010282.1"/>
</dbReference>
<dbReference type="GO" id="GO:0042157">
    <property type="term" value="P:lipoprotein metabolic process"/>
    <property type="evidence" value="ECO:0007669"/>
    <property type="project" value="InterPro"/>
</dbReference>
<comment type="similarity">
    <text evidence="1">Belongs to the apolipoprotein L family.</text>
</comment>
<dbReference type="Proteomes" id="UP000472262">
    <property type="component" value="Unassembled WGS sequence"/>
</dbReference>
<evidence type="ECO:0000313" key="2">
    <source>
        <dbReference type="Ensembl" id="ENSSGRP00000016943.1"/>
    </source>
</evidence>
<sequence length="334" mass="36106">MLITCIFRTFYIYFFHEKCAVTLIEREQHCKNRLLLQCCSSDAPTPGGHALICYHASQQKILAVHLQINTVGCKCYRFRHRLEPLKRSTEKLKSKFDRNDQTLNCQIRKLRNTTDELESLHKNTTVGSLVGSPIGAVGGITSIAGLCLAPFTLGASLALTGAGAAIGAAGGVTGITENIKSEEQTLNKLEIQRGARGAADILKIAKVADVAKIGKMCAEAAKEIRVYVKAVNVIRGPAQAARAVRATAGTAKSIRMTAAATGALSALFLAVDVYCIVQDSTELSEINQPAEKRKAKDINSDTLMFIHQMRETAAAFQEILGKMKHAIDSIETCS</sequence>
<dbReference type="PANTHER" id="PTHR14096">
    <property type="entry name" value="APOLIPOPROTEIN L"/>
    <property type="match status" value="1"/>
</dbReference>
<proteinExistence type="inferred from homology"/>
<dbReference type="PANTHER" id="PTHR14096:SF28">
    <property type="entry name" value="APOLIPOPROTEIN L, 1-RELATED"/>
    <property type="match status" value="1"/>
</dbReference>
<dbReference type="InterPro" id="IPR008405">
    <property type="entry name" value="ApoL"/>
</dbReference>
<reference evidence="2" key="2">
    <citation type="submission" date="2025-09" db="UniProtKB">
        <authorList>
            <consortium name="Ensembl"/>
        </authorList>
    </citation>
    <scope>IDENTIFICATION</scope>
</reference>
<dbReference type="Pfam" id="PF05461">
    <property type="entry name" value="ApoL"/>
    <property type="match status" value="1"/>
</dbReference>
<dbReference type="GO" id="GO:0016020">
    <property type="term" value="C:membrane"/>
    <property type="evidence" value="ECO:0007669"/>
    <property type="project" value="TreeGrafter"/>
</dbReference>
<organism evidence="2 3">
    <name type="scientific">Sinocyclocheilus grahami</name>
    <name type="common">Dianchi golden-line fish</name>
    <name type="synonym">Barbus grahami</name>
    <dbReference type="NCBI Taxonomy" id="75366"/>
    <lineage>
        <taxon>Eukaryota</taxon>
        <taxon>Metazoa</taxon>
        <taxon>Chordata</taxon>
        <taxon>Craniata</taxon>
        <taxon>Vertebrata</taxon>
        <taxon>Euteleostomi</taxon>
        <taxon>Actinopterygii</taxon>
        <taxon>Neopterygii</taxon>
        <taxon>Teleostei</taxon>
        <taxon>Ostariophysi</taxon>
        <taxon>Cypriniformes</taxon>
        <taxon>Cyprinidae</taxon>
        <taxon>Cyprininae</taxon>
        <taxon>Sinocyclocheilus</taxon>
    </lineage>
</organism>
<reference evidence="2" key="1">
    <citation type="submission" date="2025-08" db="UniProtKB">
        <authorList>
            <consortium name="Ensembl"/>
        </authorList>
    </citation>
    <scope>IDENTIFICATION</scope>
</reference>
<evidence type="ECO:0000313" key="3">
    <source>
        <dbReference type="Proteomes" id="UP000472262"/>
    </source>
</evidence>
<dbReference type="GO" id="GO:0005576">
    <property type="term" value="C:extracellular region"/>
    <property type="evidence" value="ECO:0007669"/>
    <property type="project" value="InterPro"/>
</dbReference>
<protein>
    <submittedName>
        <fullName evidence="2">Uncharacterized protein</fullName>
    </submittedName>
</protein>
<dbReference type="InParanoid" id="A0A672L1J0"/>
<accession>A0A672L1J0</accession>
<keyword evidence="3" id="KW-1185">Reference proteome</keyword>
<dbReference type="OMA" id="GHALICY"/>
<name>A0A672L1J0_SINGR</name>